<keyword evidence="13" id="KW-1185">Reference proteome</keyword>
<dbReference type="PROSITE" id="PS50011">
    <property type="entry name" value="PROTEIN_KINASE_DOM"/>
    <property type="match status" value="1"/>
</dbReference>
<comment type="catalytic activity">
    <reaction evidence="7">
        <text>L-threonyl-[protein] + ATP = O-phospho-L-threonyl-[protein] + ADP + H(+)</text>
        <dbReference type="Rhea" id="RHEA:46608"/>
        <dbReference type="Rhea" id="RHEA-COMP:11060"/>
        <dbReference type="Rhea" id="RHEA-COMP:11605"/>
        <dbReference type="ChEBI" id="CHEBI:15378"/>
        <dbReference type="ChEBI" id="CHEBI:30013"/>
        <dbReference type="ChEBI" id="CHEBI:30616"/>
        <dbReference type="ChEBI" id="CHEBI:61977"/>
        <dbReference type="ChEBI" id="CHEBI:456216"/>
        <dbReference type="EC" id="2.7.11.1"/>
    </reaction>
</comment>
<dbReference type="PANTHER" id="PTHR24343:SF558">
    <property type="entry name" value="PROTEIN KINASE DOMAIN-CONTAINING PROTEIN"/>
    <property type="match status" value="1"/>
</dbReference>
<dbReference type="InterPro" id="IPR017441">
    <property type="entry name" value="Protein_kinase_ATP_BS"/>
</dbReference>
<dbReference type="FunCoup" id="A0A162TI63">
    <property type="interactions" value="433"/>
</dbReference>
<dbReference type="Pfam" id="PF00069">
    <property type="entry name" value="Pkinase"/>
    <property type="match status" value="1"/>
</dbReference>
<evidence type="ECO:0000256" key="8">
    <source>
        <dbReference type="ARBA" id="ARBA00048679"/>
    </source>
</evidence>
<dbReference type="EC" id="2.7.11.1" evidence="1"/>
<dbReference type="STRING" id="763407.A0A162TI63"/>
<dbReference type="InterPro" id="IPR011009">
    <property type="entry name" value="Kinase-like_dom_sf"/>
</dbReference>
<comment type="catalytic activity">
    <reaction evidence="8">
        <text>L-seryl-[protein] + ATP = O-phospho-L-seryl-[protein] + ADP + H(+)</text>
        <dbReference type="Rhea" id="RHEA:17989"/>
        <dbReference type="Rhea" id="RHEA-COMP:9863"/>
        <dbReference type="Rhea" id="RHEA-COMP:11604"/>
        <dbReference type="ChEBI" id="CHEBI:15378"/>
        <dbReference type="ChEBI" id="CHEBI:29999"/>
        <dbReference type="ChEBI" id="CHEBI:30616"/>
        <dbReference type="ChEBI" id="CHEBI:83421"/>
        <dbReference type="ChEBI" id="CHEBI:456216"/>
        <dbReference type="EC" id="2.7.11.1"/>
    </reaction>
</comment>
<sequence>ASSSCLAQKWGTCHEVIGKGAFGIVRVAHKTDPSSPGGKNEQLYAVKEFRKRSSETTKDYVKRLTSEFCISSSLHQRNVIETLDLVPLSETSLVYCQVMEYCGGGDLFNLIYDTSHGLETAETYCFFKQLVRGIQYIHSMGIAHRDIKPENLILTSTGCLKITDFGNAECFRATTLKNDEQGEHECTVYYYSKGLCGSEPYIAPEEFEKKEYDPRCVDVWSAAVTFMAMKTSNHMWNMAKKDDE</sequence>
<dbReference type="InterPro" id="IPR008271">
    <property type="entry name" value="Ser/Thr_kinase_AS"/>
</dbReference>
<evidence type="ECO:0000256" key="2">
    <source>
        <dbReference type="ARBA" id="ARBA00022527"/>
    </source>
</evidence>
<dbReference type="Proteomes" id="UP000077315">
    <property type="component" value="Unassembled WGS sequence"/>
</dbReference>
<feature type="binding site" evidence="9">
    <location>
        <position position="47"/>
    </location>
    <ligand>
        <name>ATP</name>
        <dbReference type="ChEBI" id="CHEBI:30616"/>
    </ligand>
</feature>
<dbReference type="SUPFAM" id="SSF56112">
    <property type="entry name" value="Protein kinase-like (PK-like)"/>
    <property type="match status" value="1"/>
</dbReference>
<keyword evidence="3" id="KW-0808">Transferase</keyword>
<dbReference type="GO" id="GO:0030003">
    <property type="term" value="P:intracellular monoatomic cation homeostasis"/>
    <property type="evidence" value="ECO:0007669"/>
    <property type="project" value="TreeGrafter"/>
</dbReference>
<feature type="non-terminal residue" evidence="12">
    <location>
        <position position="1"/>
    </location>
</feature>
<dbReference type="AlphaFoldDB" id="A0A162TI63"/>
<dbReference type="VEuPathDB" id="FungiDB:PHYBLDRAFT_13563"/>
<evidence type="ECO:0000256" key="9">
    <source>
        <dbReference type="PROSITE-ProRule" id="PRU10141"/>
    </source>
</evidence>
<evidence type="ECO:0000256" key="5">
    <source>
        <dbReference type="ARBA" id="ARBA00022777"/>
    </source>
</evidence>
<evidence type="ECO:0000259" key="11">
    <source>
        <dbReference type="PROSITE" id="PS50011"/>
    </source>
</evidence>
<proteinExistence type="inferred from homology"/>
<keyword evidence="5" id="KW-0418">Kinase</keyword>
<keyword evidence="4 9" id="KW-0547">Nucleotide-binding</keyword>
<evidence type="ECO:0000256" key="4">
    <source>
        <dbReference type="ARBA" id="ARBA00022741"/>
    </source>
</evidence>
<evidence type="ECO:0000313" key="12">
    <source>
        <dbReference type="EMBL" id="OAD67353.1"/>
    </source>
</evidence>
<reference evidence="13" key="1">
    <citation type="submission" date="2015-06" db="EMBL/GenBank/DDBJ databases">
        <title>Expansion of signal transduction pathways in fungi by whole-genome duplication.</title>
        <authorList>
            <consortium name="DOE Joint Genome Institute"/>
            <person name="Corrochano L.M."/>
            <person name="Kuo A."/>
            <person name="Marcet-Houben M."/>
            <person name="Polaino S."/>
            <person name="Salamov A."/>
            <person name="Villalobos J.M."/>
            <person name="Alvarez M.I."/>
            <person name="Avalos J."/>
            <person name="Benito E.P."/>
            <person name="Benoit I."/>
            <person name="Burger G."/>
            <person name="Camino L.P."/>
            <person name="Canovas D."/>
            <person name="Cerda-Olmedo E."/>
            <person name="Cheng J.-F."/>
            <person name="Dominguez A."/>
            <person name="Elias M."/>
            <person name="Eslava A.P."/>
            <person name="Glaser F."/>
            <person name="Grimwood J."/>
            <person name="Gutierrez G."/>
            <person name="Heitman J."/>
            <person name="Henrissat B."/>
            <person name="Iturriaga E.A."/>
            <person name="Lang B.F."/>
            <person name="Lavin J.L."/>
            <person name="Lee S."/>
            <person name="Li W."/>
            <person name="Lindquist E."/>
            <person name="Lopez-Garcia S."/>
            <person name="Luque E.M."/>
            <person name="Marcos A.T."/>
            <person name="Martin J."/>
            <person name="McCluskey K."/>
            <person name="Medina H.R."/>
            <person name="Miralles-Duran A."/>
            <person name="Miyazaki A."/>
            <person name="Munoz-Torres E."/>
            <person name="Oguiza J.A."/>
            <person name="Ohm R."/>
            <person name="Olmedo M."/>
            <person name="Orejas M."/>
            <person name="Ortiz-Castellanos L."/>
            <person name="Pisabarro A.G."/>
            <person name="Rodriguez-Romero J."/>
            <person name="Ruiz-Herrera J."/>
            <person name="Ruiz-Vazquez R."/>
            <person name="Sanz C."/>
            <person name="Schackwitz W."/>
            <person name="Schmutz J."/>
            <person name="Shahriari M."/>
            <person name="Shelest E."/>
            <person name="Silva-Franco F."/>
            <person name="Soanes D."/>
            <person name="Syed K."/>
            <person name="Tagua V.G."/>
            <person name="Talbot N.J."/>
            <person name="Thon M."/>
            <person name="De vries R.P."/>
            <person name="Wiebenga A."/>
            <person name="Yadav J.S."/>
            <person name="Braun E.L."/>
            <person name="Baker S."/>
            <person name="Garre V."/>
            <person name="Horwitz B."/>
            <person name="Torres-Martinez S."/>
            <person name="Idnurm A."/>
            <person name="Herrera-Estrella A."/>
            <person name="Gabaldon T."/>
            <person name="Grigoriev I.V."/>
        </authorList>
    </citation>
    <scope>NUCLEOTIDE SEQUENCE [LARGE SCALE GENOMIC DNA]</scope>
    <source>
        <strain evidence="13">NRRL 1555(-)</strain>
    </source>
</reference>
<feature type="non-terminal residue" evidence="12">
    <location>
        <position position="244"/>
    </location>
</feature>
<evidence type="ECO:0000256" key="7">
    <source>
        <dbReference type="ARBA" id="ARBA00047899"/>
    </source>
</evidence>
<dbReference type="RefSeq" id="XP_018285393.1">
    <property type="nucleotide sequence ID" value="XM_018429734.1"/>
</dbReference>
<evidence type="ECO:0000256" key="10">
    <source>
        <dbReference type="RuleBase" id="RU000304"/>
    </source>
</evidence>
<accession>A0A162TI63</accession>
<evidence type="ECO:0000313" key="13">
    <source>
        <dbReference type="Proteomes" id="UP000077315"/>
    </source>
</evidence>
<gene>
    <name evidence="12" type="ORF">PHYBLDRAFT_13563</name>
</gene>
<dbReference type="GO" id="GO:0004674">
    <property type="term" value="F:protein serine/threonine kinase activity"/>
    <property type="evidence" value="ECO:0007669"/>
    <property type="project" value="UniProtKB-KW"/>
</dbReference>
<dbReference type="InterPro" id="IPR000719">
    <property type="entry name" value="Prot_kinase_dom"/>
</dbReference>
<feature type="domain" description="Protein kinase" evidence="11">
    <location>
        <begin position="11"/>
        <end position="244"/>
    </location>
</feature>
<protein>
    <recommendedName>
        <fullName evidence="1">non-specific serine/threonine protein kinase</fullName>
        <ecNumber evidence="1">2.7.11.1</ecNumber>
    </recommendedName>
</protein>
<dbReference type="PROSITE" id="PS00108">
    <property type="entry name" value="PROTEIN_KINASE_ST"/>
    <property type="match status" value="1"/>
</dbReference>
<keyword evidence="2 10" id="KW-0723">Serine/threonine-protein kinase</keyword>
<dbReference type="GO" id="GO:0005524">
    <property type="term" value="F:ATP binding"/>
    <property type="evidence" value="ECO:0007669"/>
    <property type="project" value="UniProtKB-UniRule"/>
</dbReference>
<dbReference type="EMBL" id="KV441024">
    <property type="protein sequence ID" value="OAD67353.1"/>
    <property type="molecule type" value="Genomic_DNA"/>
</dbReference>
<dbReference type="Gene3D" id="1.10.510.10">
    <property type="entry name" value="Transferase(Phosphotransferase) domain 1"/>
    <property type="match status" value="1"/>
</dbReference>
<evidence type="ECO:0000256" key="3">
    <source>
        <dbReference type="ARBA" id="ARBA00022679"/>
    </source>
</evidence>
<keyword evidence="6 9" id="KW-0067">ATP-binding</keyword>
<comment type="similarity">
    <text evidence="10">Belongs to the protein kinase superfamily.</text>
</comment>
<dbReference type="GeneID" id="28990640"/>
<evidence type="ECO:0000256" key="6">
    <source>
        <dbReference type="ARBA" id="ARBA00022840"/>
    </source>
</evidence>
<dbReference type="InParanoid" id="A0A162TI63"/>
<name>A0A162TI63_PHYB8</name>
<dbReference type="GO" id="GO:0005829">
    <property type="term" value="C:cytosol"/>
    <property type="evidence" value="ECO:0007669"/>
    <property type="project" value="TreeGrafter"/>
</dbReference>
<dbReference type="SMART" id="SM00220">
    <property type="entry name" value="S_TKc"/>
    <property type="match status" value="1"/>
</dbReference>
<organism evidence="12 13">
    <name type="scientific">Phycomyces blakesleeanus (strain ATCC 8743b / DSM 1359 / FGSC 10004 / NBRC 33097 / NRRL 1555)</name>
    <dbReference type="NCBI Taxonomy" id="763407"/>
    <lineage>
        <taxon>Eukaryota</taxon>
        <taxon>Fungi</taxon>
        <taxon>Fungi incertae sedis</taxon>
        <taxon>Mucoromycota</taxon>
        <taxon>Mucoromycotina</taxon>
        <taxon>Mucoromycetes</taxon>
        <taxon>Mucorales</taxon>
        <taxon>Phycomycetaceae</taxon>
        <taxon>Phycomyces</taxon>
    </lineage>
</organism>
<dbReference type="OrthoDB" id="6513151at2759"/>
<dbReference type="PANTHER" id="PTHR24343">
    <property type="entry name" value="SERINE/THREONINE KINASE"/>
    <property type="match status" value="1"/>
</dbReference>
<dbReference type="PROSITE" id="PS00107">
    <property type="entry name" value="PROTEIN_KINASE_ATP"/>
    <property type="match status" value="1"/>
</dbReference>
<evidence type="ECO:0000256" key="1">
    <source>
        <dbReference type="ARBA" id="ARBA00012513"/>
    </source>
</evidence>